<protein>
    <submittedName>
        <fullName evidence="1">HNH endonuclease signature motif containing protein</fullName>
    </submittedName>
</protein>
<keyword evidence="1" id="KW-0255">Endonuclease</keyword>
<keyword evidence="2" id="KW-1185">Reference proteome</keyword>
<dbReference type="EMBL" id="JBBKXZ010000001">
    <property type="protein sequence ID" value="MFD3393062.1"/>
    <property type="molecule type" value="Genomic_DNA"/>
</dbReference>
<dbReference type="GO" id="GO:0004519">
    <property type="term" value="F:endonuclease activity"/>
    <property type="evidence" value="ECO:0007669"/>
    <property type="project" value="UniProtKB-KW"/>
</dbReference>
<evidence type="ECO:0000313" key="1">
    <source>
        <dbReference type="EMBL" id="MFD3393062.1"/>
    </source>
</evidence>
<dbReference type="CDD" id="cd00085">
    <property type="entry name" value="HNHc"/>
    <property type="match status" value="1"/>
</dbReference>
<keyword evidence="1" id="KW-0540">Nuclease</keyword>
<dbReference type="InterPro" id="IPR003615">
    <property type="entry name" value="HNH_nuc"/>
</dbReference>
<reference evidence="1 2" key="1">
    <citation type="submission" date="2024-03" db="EMBL/GenBank/DDBJ databases">
        <title>Aquirufa genome sequencing.</title>
        <authorList>
            <person name="Pitt A."/>
            <person name="Hahn M.W."/>
        </authorList>
    </citation>
    <scope>NUCLEOTIDE SEQUENCE [LARGE SCALE GENOMIC DNA]</scope>
    <source>
        <strain evidence="1 2">OSTEICH-129V</strain>
    </source>
</reference>
<dbReference type="Proteomes" id="UP001598138">
    <property type="component" value="Unassembled WGS sequence"/>
</dbReference>
<accession>A0ABW6DBG9</accession>
<dbReference type="RefSeq" id="WP_377981692.1">
    <property type="nucleotide sequence ID" value="NZ_JBBKXZ010000001.1"/>
</dbReference>
<comment type="caution">
    <text evidence="1">The sequence shown here is derived from an EMBL/GenBank/DDBJ whole genome shotgun (WGS) entry which is preliminary data.</text>
</comment>
<keyword evidence="1" id="KW-0378">Hydrolase</keyword>
<gene>
    <name evidence="1" type="ORF">U0R10_00370</name>
</gene>
<organism evidence="1 2">
    <name type="scientific">Aquirufa avitistagni</name>
    <dbReference type="NCBI Taxonomy" id="3104728"/>
    <lineage>
        <taxon>Bacteria</taxon>
        <taxon>Pseudomonadati</taxon>
        <taxon>Bacteroidota</taxon>
        <taxon>Cytophagia</taxon>
        <taxon>Cytophagales</taxon>
        <taxon>Flectobacillaceae</taxon>
        <taxon>Aquirufa</taxon>
    </lineage>
</organism>
<sequence length="249" mass="29566">MELYKFKKLEAHLDDLGFPDVQESRFKIFRRDFTEEQAKGTLINRDGKFYLVENGIESLGYFYIKMPDIKQYGLPKFHITECRTILGYKANNNFDGHYYLNNNNVVDLVDRQTRKKHTNQKLALCYHCRQIFPEEAADTQEFFDRLVNDETQTENILEVDIFGYTLNWPQISKSFKKLKNHTCQRCNIQMKNASDFRFIHVHHKNGNKRQNDPSNLECLCIKCHSLIDENHQKKIGSNLKNFILKYPQL</sequence>
<name>A0ABW6DBG9_9BACT</name>
<proteinExistence type="predicted"/>
<evidence type="ECO:0000313" key="2">
    <source>
        <dbReference type="Proteomes" id="UP001598138"/>
    </source>
</evidence>